<reference evidence="1 2" key="1">
    <citation type="submission" date="2010-08" db="EMBL/GenBank/DDBJ databases">
        <title>The draft genome of Desulfovibrio fructosovorans JJ.</title>
        <authorList>
            <consortium name="US DOE Joint Genome Institute (JGI-PGF)"/>
            <person name="Lucas S."/>
            <person name="Copeland A."/>
            <person name="Lapidus A."/>
            <person name="Cheng J.-F."/>
            <person name="Bruce D."/>
            <person name="Goodwin L."/>
            <person name="Pitluck S."/>
            <person name="Land M.L."/>
            <person name="Hauser L."/>
            <person name="Chang Y.-J."/>
            <person name="Jeffries C."/>
            <person name="Wall J.D."/>
            <person name="Stahl D.A."/>
            <person name="Arkin A.P."/>
            <person name="Dehal P."/>
            <person name="Stolyar S.M."/>
            <person name="Hazen T.C."/>
            <person name="Woyke T.J."/>
        </authorList>
    </citation>
    <scope>NUCLEOTIDE SEQUENCE [LARGE SCALE GENOMIC DNA]</scope>
    <source>
        <strain evidence="1 2">JJ</strain>
    </source>
</reference>
<dbReference type="OrthoDB" id="5449294at2"/>
<dbReference type="Proteomes" id="UP000006250">
    <property type="component" value="Unassembled WGS sequence"/>
</dbReference>
<evidence type="ECO:0000313" key="1">
    <source>
        <dbReference type="EMBL" id="EFL49431.1"/>
    </source>
</evidence>
<keyword evidence="2" id="KW-1185">Reference proteome</keyword>
<dbReference type="SUPFAM" id="SSF110849">
    <property type="entry name" value="ParB/Sulfiredoxin"/>
    <property type="match status" value="1"/>
</dbReference>
<dbReference type="RefSeq" id="WP_005996644.1">
    <property type="nucleotide sequence ID" value="NZ_AECZ01000044.1"/>
</dbReference>
<dbReference type="EMBL" id="AECZ01000044">
    <property type="protein sequence ID" value="EFL49431.1"/>
    <property type="molecule type" value="Genomic_DNA"/>
</dbReference>
<evidence type="ECO:0008006" key="3">
    <source>
        <dbReference type="Google" id="ProtNLM"/>
    </source>
</evidence>
<proteinExistence type="predicted"/>
<protein>
    <recommendedName>
        <fullName evidence="3">ParB domain protein nuclease</fullName>
    </recommendedName>
</protein>
<dbReference type="InterPro" id="IPR036086">
    <property type="entry name" value="ParB/Sulfiredoxin_sf"/>
</dbReference>
<comment type="caution">
    <text evidence="1">The sequence shown here is derived from an EMBL/GenBank/DDBJ whole genome shotgun (WGS) entry which is preliminary data.</text>
</comment>
<organism evidence="1 2">
    <name type="scientific">Solidesulfovibrio fructosivorans JJ]</name>
    <dbReference type="NCBI Taxonomy" id="596151"/>
    <lineage>
        <taxon>Bacteria</taxon>
        <taxon>Pseudomonadati</taxon>
        <taxon>Thermodesulfobacteriota</taxon>
        <taxon>Desulfovibrionia</taxon>
        <taxon>Desulfovibrionales</taxon>
        <taxon>Desulfovibrionaceae</taxon>
        <taxon>Solidesulfovibrio</taxon>
    </lineage>
</organism>
<accession>E1K1T1</accession>
<dbReference type="eggNOG" id="COG1475">
    <property type="taxonomic scope" value="Bacteria"/>
</dbReference>
<name>E1K1T1_SOLFR</name>
<dbReference type="STRING" id="596151.DesfrDRAFT_3831"/>
<sequence length="331" mass="34205">MQPLFLHPRDLDIAAPHLFWAAPPDAALVTSLERFGQMTPALVLDAGGRPVLAAGTRRAAALRAIRGRPLAAMALAPEDMEPDLAELSPELRLGVLYLGSNLGRAVTDAMLVAAARYFTVHGSVDDFMALAGPQLFGEGGGRARQVAHWLSLPASCDALLAAGNVPLGCAATLAACDAATLAALTPLLGAMRWSRGTLVNALSFLTEAAALSGETPGALLSRCGVLELPERGLSPNDLAAGVLAGLRRLRYPATTTLEARFAALSRELTPGGSRVRLRPSQGFEADAVTVEVVVRSPAEMEKAAADLGAMAASPRLPGLLTVARADDGDAA</sequence>
<dbReference type="AlphaFoldDB" id="E1K1T1"/>
<gene>
    <name evidence="1" type="ORF">DesfrDRAFT_3831</name>
</gene>
<evidence type="ECO:0000313" key="2">
    <source>
        <dbReference type="Proteomes" id="UP000006250"/>
    </source>
</evidence>